<evidence type="ECO:0008006" key="4">
    <source>
        <dbReference type="Google" id="ProtNLM"/>
    </source>
</evidence>
<protein>
    <recommendedName>
        <fullName evidence="4">Lipoprotein</fullName>
    </recommendedName>
</protein>
<sequence length="180" mass="20544">MKIRHATILLPLILLVGCAFNGENQSRELDLKGLCTEEQIFQYEDFNWGTDTEEIFKQSSLNFDEKDLGQIQDSAKIYTSEEEFSLENAKTNMDLEFSDDQLSQVSFTFKIEKDAKEWIQKEVNELNSLYGNGETTGVGNQIYQWKGEQNTVLQMTAFSKNDEKATVILCVASFEYSIGS</sequence>
<dbReference type="EMBL" id="JAKNFS010000032">
    <property type="protein sequence ID" value="MCG4767116.1"/>
    <property type="molecule type" value="Genomic_DNA"/>
</dbReference>
<dbReference type="AlphaFoldDB" id="A0AAE3F5E7"/>
<dbReference type="Proteomes" id="UP001199915">
    <property type="component" value="Unassembled WGS sequence"/>
</dbReference>
<dbReference type="RefSeq" id="WP_238033661.1">
    <property type="nucleotide sequence ID" value="NZ_JAKNFS010000032.1"/>
</dbReference>
<comment type="caution">
    <text evidence="2">The sequence shown here is derived from an EMBL/GenBank/DDBJ whole genome shotgun (WGS) entry which is preliminary data.</text>
</comment>
<name>A0AAE3F5E7_9FIRM</name>
<keyword evidence="1" id="KW-0732">Signal</keyword>
<evidence type="ECO:0000313" key="3">
    <source>
        <dbReference type="Proteomes" id="UP001199915"/>
    </source>
</evidence>
<evidence type="ECO:0000256" key="1">
    <source>
        <dbReference type="SAM" id="SignalP"/>
    </source>
</evidence>
<evidence type="ECO:0000313" key="2">
    <source>
        <dbReference type="EMBL" id="MCG4767116.1"/>
    </source>
</evidence>
<feature type="signal peptide" evidence="1">
    <location>
        <begin position="1"/>
        <end position="21"/>
    </location>
</feature>
<accession>A0AAE3F5E7</accession>
<feature type="chain" id="PRO_5041952684" description="Lipoprotein" evidence="1">
    <location>
        <begin position="22"/>
        <end position="180"/>
    </location>
</feature>
<proteinExistence type="predicted"/>
<organism evidence="2 3">
    <name type="scientific">Fusicatenibacter saccharivorans</name>
    <dbReference type="NCBI Taxonomy" id="1150298"/>
    <lineage>
        <taxon>Bacteria</taxon>
        <taxon>Bacillati</taxon>
        <taxon>Bacillota</taxon>
        <taxon>Clostridia</taxon>
        <taxon>Lachnospirales</taxon>
        <taxon>Lachnospiraceae</taxon>
        <taxon>Fusicatenibacter</taxon>
    </lineage>
</organism>
<gene>
    <name evidence="2" type="ORF">L0N21_16645</name>
</gene>
<reference evidence="2" key="1">
    <citation type="submission" date="2022-01" db="EMBL/GenBank/DDBJ databases">
        <title>Collection of gut derived symbiotic bacterial strains cultured from healthy donors.</title>
        <authorList>
            <person name="Lin H."/>
            <person name="Kohout C."/>
            <person name="Waligurski E."/>
            <person name="Pamer E.G."/>
        </authorList>
    </citation>
    <scope>NUCLEOTIDE SEQUENCE</scope>
    <source>
        <strain evidence="2">DFI.5.49</strain>
    </source>
</reference>
<dbReference type="PROSITE" id="PS51257">
    <property type="entry name" value="PROKAR_LIPOPROTEIN"/>
    <property type="match status" value="1"/>
</dbReference>